<reference evidence="2" key="1">
    <citation type="journal article" date="2020" name="New Phytol.">
        <title>Comparative genomics reveals dynamic genome evolution in host specialist ectomycorrhizal fungi.</title>
        <authorList>
            <person name="Lofgren L.A."/>
            <person name="Nguyen N.H."/>
            <person name="Vilgalys R."/>
            <person name="Ruytinx J."/>
            <person name="Liao H.L."/>
            <person name="Branco S."/>
            <person name="Kuo A."/>
            <person name="LaButti K."/>
            <person name="Lipzen A."/>
            <person name="Andreopoulos W."/>
            <person name="Pangilinan J."/>
            <person name="Riley R."/>
            <person name="Hundley H."/>
            <person name="Na H."/>
            <person name="Barry K."/>
            <person name="Grigoriev I.V."/>
            <person name="Stajich J.E."/>
            <person name="Kennedy P.G."/>
        </authorList>
    </citation>
    <scope>NUCLEOTIDE SEQUENCE</scope>
    <source>
        <strain evidence="2">S12</strain>
    </source>
</reference>
<protein>
    <submittedName>
        <fullName evidence="2">Uncharacterized protein</fullName>
    </submittedName>
</protein>
<dbReference type="OrthoDB" id="3234283at2759"/>
<proteinExistence type="predicted"/>
<evidence type="ECO:0000256" key="1">
    <source>
        <dbReference type="SAM" id="MobiDB-lite"/>
    </source>
</evidence>
<feature type="compositionally biased region" description="Basic and acidic residues" evidence="1">
    <location>
        <begin position="381"/>
        <end position="391"/>
    </location>
</feature>
<accession>A0A9P7J4Y0</accession>
<sequence length="563" mass="62460">MPQSLPRAFGSLSSYSHAPSTTTSTMPPRTRRQRAQAAHESEEIAEVKVEKEYLNSDSEIEQENDENIFAIGDRDKYEAEENPFSVYIPPPPRSLENLPRTPSHEDALRDITDEFFHPPSPSPIKAVSAFASLKPPRRPKKPKSLAFPADPPNWQPTSPLPPSSPLASTSTCGQQNYASTSHANTYEYNMAAFYRHAQEIDPRSGDSDPFGFLATEKVLKERRAARLPSEKRKYVQSTAVRVTPHATRTRGQLNRATSTPTRPAASSVPIPTNDEDIDDLYLDEPITTSIPVPAPILRYSYIPTPSCSPASVRSELVVPALLKPRLDILRDQPTRSRDPLRTPRKRKRDIEAATPASSDAVSSPSPVKISVAARRPQTPSDHPETSEEHTPVPKRTTRAQAKGKGKSQHDASKPHKRTKEDASLSPRQACKNLEKLLPRRAAMRKTASIAKTGGKGRVRIVVDPAGDTGSDEEQPKRRKPGPRAQPSSSAKPAPKSAKPVSKGVKKSSLKPRSKGKEKAKPLDGLMELSDETRERYKEERLARLEYFRKLDGYQMKKENVYVI</sequence>
<dbReference type="EMBL" id="JABBWE010000005">
    <property type="protein sequence ID" value="KAG1802969.1"/>
    <property type="molecule type" value="Genomic_DNA"/>
</dbReference>
<feature type="compositionally biased region" description="Basic and acidic residues" evidence="1">
    <location>
        <begin position="37"/>
        <end position="46"/>
    </location>
</feature>
<comment type="caution">
    <text evidence="2">The sequence shown here is derived from an EMBL/GenBank/DDBJ whole genome shotgun (WGS) entry which is preliminary data.</text>
</comment>
<feature type="region of interest" description="Disordered" evidence="1">
    <location>
        <begin position="245"/>
        <end position="276"/>
    </location>
</feature>
<feature type="compositionally biased region" description="Polar residues" evidence="1">
    <location>
        <begin position="249"/>
        <end position="261"/>
    </location>
</feature>
<feature type="compositionally biased region" description="Pro residues" evidence="1">
    <location>
        <begin position="149"/>
        <end position="164"/>
    </location>
</feature>
<feature type="compositionally biased region" description="Basic and acidic residues" evidence="1">
    <location>
        <begin position="329"/>
        <end position="341"/>
    </location>
</feature>
<dbReference type="AlphaFoldDB" id="A0A9P7J4Y0"/>
<dbReference type="RefSeq" id="XP_041165866.1">
    <property type="nucleotide sequence ID" value="XM_041309228.1"/>
</dbReference>
<feature type="compositionally biased region" description="Basic residues" evidence="1">
    <location>
        <begin position="503"/>
        <end position="513"/>
    </location>
</feature>
<feature type="compositionally biased region" description="Basic residues" evidence="1">
    <location>
        <begin position="395"/>
        <end position="406"/>
    </location>
</feature>
<feature type="region of interest" description="Disordered" evidence="1">
    <location>
        <begin position="83"/>
        <end position="178"/>
    </location>
</feature>
<evidence type="ECO:0000313" key="3">
    <source>
        <dbReference type="Proteomes" id="UP000719766"/>
    </source>
</evidence>
<dbReference type="GeneID" id="64602992"/>
<evidence type="ECO:0000313" key="2">
    <source>
        <dbReference type="EMBL" id="KAG1802969.1"/>
    </source>
</evidence>
<feature type="compositionally biased region" description="Low complexity" evidence="1">
    <location>
        <begin position="19"/>
        <end position="28"/>
    </location>
</feature>
<gene>
    <name evidence="2" type="ORF">HD556DRAFT_1524084</name>
</gene>
<feature type="region of interest" description="Disordered" evidence="1">
    <location>
        <begin position="329"/>
        <end position="533"/>
    </location>
</feature>
<feature type="region of interest" description="Disordered" evidence="1">
    <location>
        <begin position="1"/>
        <end position="46"/>
    </location>
</feature>
<feature type="compositionally biased region" description="Low complexity" evidence="1">
    <location>
        <begin position="484"/>
        <end position="502"/>
    </location>
</feature>
<feature type="compositionally biased region" description="Low complexity" evidence="1">
    <location>
        <begin position="352"/>
        <end position="366"/>
    </location>
</feature>
<organism evidence="2 3">
    <name type="scientific">Suillus plorans</name>
    <dbReference type="NCBI Taxonomy" id="116603"/>
    <lineage>
        <taxon>Eukaryota</taxon>
        <taxon>Fungi</taxon>
        <taxon>Dikarya</taxon>
        <taxon>Basidiomycota</taxon>
        <taxon>Agaricomycotina</taxon>
        <taxon>Agaricomycetes</taxon>
        <taxon>Agaricomycetidae</taxon>
        <taxon>Boletales</taxon>
        <taxon>Suillineae</taxon>
        <taxon>Suillaceae</taxon>
        <taxon>Suillus</taxon>
    </lineage>
</organism>
<feature type="compositionally biased region" description="Basic and acidic residues" evidence="1">
    <location>
        <begin position="102"/>
        <end position="116"/>
    </location>
</feature>
<feature type="compositionally biased region" description="Basic and acidic residues" evidence="1">
    <location>
        <begin position="407"/>
        <end position="422"/>
    </location>
</feature>
<keyword evidence="3" id="KW-1185">Reference proteome</keyword>
<name>A0A9P7J4Y0_9AGAM</name>
<dbReference type="Proteomes" id="UP000719766">
    <property type="component" value="Unassembled WGS sequence"/>
</dbReference>